<evidence type="ECO:0000313" key="2">
    <source>
        <dbReference type="EMBL" id="KXB06783.1"/>
    </source>
</evidence>
<feature type="non-terminal residue" evidence="2">
    <location>
        <position position="1"/>
    </location>
</feature>
<sequence>NRNVISDQIIRLSSETGKEECPRRLRRVVVWSSENMEKIALLTNHLDFGASTISKIYKDRWEIELFFKTLKQNLKVKTFVGTTANALRIQIPAALIATLLIKYLQFVSRMDWAFSNLVALLRWNLFSYRNL</sequence>
<dbReference type="GO" id="GO:0003677">
    <property type="term" value="F:DNA binding"/>
    <property type="evidence" value="ECO:0007669"/>
    <property type="project" value="InterPro"/>
</dbReference>
<dbReference type="GO" id="GO:0004803">
    <property type="term" value="F:transposase activity"/>
    <property type="evidence" value="ECO:0007669"/>
    <property type="project" value="InterPro"/>
</dbReference>
<accession>A0A133VK39</accession>
<dbReference type="GO" id="GO:0006313">
    <property type="term" value="P:DNA transposition"/>
    <property type="evidence" value="ECO:0007669"/>
    <property type="project" value="InterPro"/>
</dbReference>
<dbReference type="Gene3D" id="3.90.350.10">
    <property type="entry name" value="Transposase Inhibitor Protein From Tn5, Chain A, domain 1"/>
    <property type="match status" value="1"/>
</dbReference>
<comment type="caution">
    <text evidence="2">The sequence shown here is derived from an EMBL/GenBank/DDBJ whole genome shotgun (WGS) entry which is preliminary data.</text>
</comment>
<evidence type="ECO:0000313" key="3">
    <source>
        <dbReference type="Proteomes" id="UP000070263"/>
    </source>
</evidence>
<gene>
    <name evidence="2" type="ORF">AKJ51_02845</name>
</gene>
<dbReference type="InterPro" id="IPR002559">
    <property type="entry name" value="Transposase_11"/>
</dbReference>
<name>A0A133VK39_9EURY</name>
<proteinExistence type="predicted"/>
<dbReference type="EMBL" id="LHYE01000030">
    <property type="protein sequence ID" value="KXB06783.1"/>
    <property type="molecule type" value="Genomic_DNA"/>
</dbReference>
<dbReference type="Pfam" id="PF01609">
    <property type="entry name" value="DDE_Tnp_1"/>
    <property type="match status" value="1"/>
</dbReference>
<reference evidence="2 3" key="1">
    <citation type="journal article" date="2016" name="Sci. Rep.">
        <title>Metabolic traits of an uncultured archaeal lineage -MSBL1- from brine pools of the Red Sea.</title>
        <authorList>
            <person name="Mwirichia R."/>
            <person name="Alam I."/>
            <person name="Rashid M."/>
            <person name="Vinu M."/>
            <person name="Ba-Alawi W."/>
            <person name="Anthony Kamau A."/>
            <person name="Kamanda Ngugi D."/>
            <person name="Goker M."/>
            <person name="Klenk H.P."/>
            <person name="Bajic V."/>
            <person name="Stingl U."/>
        </authorList>
    </citation>
    <scope>NUCLEOTIDE SEQUENCE [LARGE SCALE GENOMIC DNA]</scope>
    <source>
        <strain evidence="2">SCGC-AAA382A20</strain>
    </source>
</reference>
<dbReference type="PANTHER" id="PTHR33258">
    <property type="entry name" value="TRANSPOSASE INSL FOR INSERTION SEQUENCE ELEMENT IS186A-RELATED"/>
    <property type="match status" value="1"/>
</dbReference>
<dbReference type="SUPFAM" id="SSF53098">
    <property type="entry name" value="Ribonuclease H-like"/>
    <property type="match status" value="1"/>
</dbReference>
<dbReference type="AlphaFoldDB" id="A0A133VK39"/>
<keyword evidence="3" id="KW-1185">Reference proteome</keyword>
<evidence type="ECO:0000259" key="1">
    <source>
        <dbReference type="Pfam" id="PF01609"/>
    </source>
</evidence>
<protein>
    <recommendedName>
        <fullName evidence="1">Transposase IS4-like domain-containing protein</fullName>
    </recommendedName>
</protein>
<dbReference type="Proteomes" id="UP000070263">
    <property type="component" value="Unassembled WGS sequence"/>
</dbReference>
<dbReference type="PANTHER" id="PTHR33258:SF1">
    <property type="entry name" value="TRANSPOSASE INSL FOR INSERTION SEQUENCE ELEMENT IS186A-RELATED"/>
    <property type="match status" value="1"/>
</dbReference>
<feature type="domain" description="Transposase IS4-like" evidence="1">
    <location>
        <begin position="8"/>
        <end position="100"/>
    </location>
</feature>
<organism evidence="2 3">
    <name type="scientific">candidate division MSBL1 archaeon SCGC-AAA382A20</name>
    <dbReference type="NCBI Taxonomy" id="1698280"/>
    <lineage>
        <taxon>Archaea</taxon>
        <taxon>Methanobacteriati</taxon>
        <taxon>Methanobacteriota</taxon>
        <taxon>candidate division MSBL1</taxon>
    </lineage>
</organism>
<dbReference type="InterPro" id="IPR012337">
    <property type="entry name" value="RNaseH-like_sf"/>
</dbReference>